<name>A0ABU2JFV9_9ACTN</name>
<evidence type="ECO:0000313" key="9">
    <source>
        <dbReference type="EMBL" id="MDT0263880.1"/>
    </source>
</evidence>
<keyword evidence="7" id="KW-1133">Transmembrane helix</keyword>
<protein>
    <submittedName>
        <fullName evidence="9">M48 family metalloprotease</fullName>
        <ecNumber evidence="9">3.4.24.-</ecNumber>
    </submittedName>
</protein>
<dbReference type="Proteomes" id="UP001183176">
    <property type="component" value="Unassembled WGS sequence"/>
</dbReference>
<evidence type="ECO:0000256" key="6">
    <source>
        <dbReference type="RuleBase" id="RU003983"/>
    </source>
</evidence>
<keyword evidence="10" id="KW-1185">Reference proteome</keyword>
<evidence type="ECO:0000313" key="10">
    <source>
        <dbReference type="Proteomes" id="UP001183176"/>
    </source>
</evidence>
<evidence type="ECO:0000256" key="1">
    <source>
        <dbReference type="ARBA" id="ARBA00022670"/>
    </source>
</evidence>
<proteinExistence type="inferred from homology"/>
<sequence>MNFSVYLTLILSLLLAITGPVAARWLAPAVASGVLAAAALISAAGSTWAMLLLAATLLDRTPVVREQAAARGIHIPVPVPGLMGAAGLAALSIALYRTVLVVRQRRAVISELRRVCLLCGGQPADQRGDIALVVAPTAEPDAIAVPGAWGRGGQILVSLGMLQALDAPGRRALLAHERSHLQHHHYWHRAAAELAAALNPLLIPIREATAFLVERRADEYAATVLGDRAATAQALAHAALAAAGEGAGPTASVALSYQRLQVSRRVAALTAAPPPERRLPGVALLLLGALTAVCALDATLSFVRLVHPLVPT</sequence>
<gene>
    <name evidence="9" type="ORF">RM423_21120</name>
</gene>
<evidence type="ECO:0000256" key="2">
    <source>
        <dbReference type="ARBA" id="ARBA00022723"/>
    </source>
</evidence>
<feature type="transmembrane region" description="Helical" evidence="7">
    <location>
        <begin position="33"/>
        <end position="58"/>
    </location>
</feature>
<dbReference type="EMBL" id="JAVREH010000057">
    <property type="protein sequence ID" value="MDT0263880.1"/>
    <property type="molecule type" value="Genomic_DNA"/>
</dbReference>
<evidence type="ECO:0000256" key="3">
    <source>
        <dbReference type="ARBA" id="ARBA00022801"/>
    </source>
</evidence>
<reference evidence="10" key="1">
    <citation type="submission" date="2023-07" db="EMBL/GenBank/DDBJ databases">
        <title>30 novel species of actinomycetes from the DSMZ collection.</title>
        <authorList>
            <person name="Nouioui I."/>
        </authorList>
    </citation>
    <scope>NUCLEOTIDE SEQUENCE [LARGE SCALE GENOMIC DNA]</scope>
    <source>
        <strain evidence="10">DSM 44399</strain>
    </source>
</reference>
<comment type="similarity">
    <text evidence="6">Belongs to the peptidase M48 family.</text>
</comment>
<keyword evidence="4 6" id="KW-0862">Zinc</keyword>
<comment type="caution">
    <text evidence="9">The sequence shown here is derived from an EMBL/GenBank/DDBJ whole genome shotgun (WGS) entry which is preliminary data.</text>
</comment>
<dbReference type="Gene3D" id="3.30.2010.10">
    <property type="entry name" value="Metalloproteases ('zincins'), catalytic domain"/>
    <property type="match status" value="1"/>
</dbReference>
<dbReference type="PANTHER" id="PTHR34978">
    <property type="entry name" value="POSSIBLE SENSOR-TRANSDUCER PROTEIN BLAR"/>
    <property type="match status" value="1"/>
</dbReference>
<dbReference type="RefSeq" id="WP_311425024.1">
    <property type="nucleotide sequence ID" value="NZ_JAVREH010000057.1"/>
</dbReference>
<accession>A0ABU2JFV9</accession>
<dbReference type="InterPro" id="IPR052173">
    <property type="entry name" value="Beta-lactam_resp_regulator"/>
</dbReference>
<organism evidence="9 10">
    <name type="scientific">Jatrophihabitans lederbergiae</name>
    <dbReference type="NCBI Taxonomy" id="3075547"/>
    <lineage>
        <taxon>Bacteria</taxon>
        <taxon>Bacillati</taxon>
        <taxon>Actinomycetota</taxon>
        <taxon>Actinomycetes</taxon>
        <taxon>Jatrophihabitantales</taxon>
        <taxon>Jatrophihabitantaceae</taxon>
        <taxon>Jatrophihabitans</taxon>
    </lineage>
</organism>
<dbReference type="InterPro" id="IPR001915">
    <property type="entry name" value="Peptidase_M48"/>
</dbReference>
<keyword evidence="7" id="KW-0472">Membrane</keyword>
<keyword evidence="2" id="KW-0479">Metal-binding</keyword>
<keyword evidence="1 6" id="KW-0645">Protease</keyword>
<feature type="domain" description="Peptidase M48" evidence="8">
    <location>
        <begin position="134"/>
        <end position="197"/>
    </location>
</feature>
<dbReference type="GO" id="GO:0008237">
    <property type="term" value="F:metallopeptidase activity"/>
    <property type="evidence" value="ECO:0007669"/>
    <property type="project" value="UniProtKB-KW"/>
</dbReference>
<feature type="transmembrane region" description="Helical" evidence="7">
    <location>
        <begin position="282"/>
        <end position="303"/>
    </location>
</feature>
<evidence type="ECO:0000256" key="7">
    <source>
        <dbReference type="SAM" id="Phobius"/>
    </source>
</evidence>
<evidence type="ECO:0000256" key="4">
    <source>
        <dbReference type="ARBA" id="ARBA00022833"/>
    </source>
</evidence>
<dbReference type="PANTHER" id="PTHR34978:SF3">
    <property type="entry name" value="SLR0241 PROTEIN"/>
    <property type="match status" value="1"/>
</dbReference>
<evidence type="ECO:0000259" key="8">
    <source>
        <dbReference type="Pfam" id="PF01435"/>
    </source>
</evidence>
<evidence type="ECO:0000256" key="5">
    <source>
        <dbReference type="ARBA" id="ARBA00023049"/>
    </source>
</evidence>
<dbReference type="EC" id="3.4.24.-" evidence="9"/>
<comment type="cofactor">
    <cofactor evidence="6">
        <name>Zn(2+)</name>
        <dbReference type="ChEBI" id="CHEBI:29105"/>
    </cofactor>
    <text evidence="6">Binds 1 zinc ion per subunit.</text>
</comment>
<keyword evidence="5 6" id="KW-0482">Metalloprotease</keyword>
<keyword evidence="7" id="KW-0812">Transmembrane</keyword>
<dbReference type="Pfam" id="PF01435">
    <property type="entry name" value="Peptidase_M48"/>
    <property type="match status" value="1"/>
</dbReference>
<keyword evidence="3 6" id="KW-0378">Hydrolase</keyword>